<sequence length="157" mass="17309">MDLDLDIDSGLKCQDKNILKQKTKNTGNDIIQLNAPFCLLQLYIHSKSFFFIISLTPVILVNSITLASCSDNPYLLSSLKICNFLPKNNSDDLSAFIAFGITKSPTSSDIKFIAKTKAIEDTALAYGNQLKASIAIKIYRLLFSDSGKGSRKSSDQF</sequence>
<keyword evidence="2" id="KW-1185">Reference proteome</keyword>
<proteinExistence type="predicted"/>
<dbReference type="AlphaFoldDB" id="A0A2T9Y240"/>
<dbReference type="Proteomes" id="UP000245383">
    <property type="component" value="Unassembled WGS sequence"/>
</dbReference>
<evidence type="ECO:0000313" key="1">
    <source>
        <dbReference type="EMBL" id="PVU86401.1"/>
    </source>
</evidence>
<reference evidence="1 2" key="1">
    <citation type="journal article" date="2018" name="MBio">
        <title>Comparative Genomics Reveals the Core Gene Toolbox for the Fungus-Insect Symbiosis.</title>
        <authorList>
            <person name="Wang Y."/>
            <person name="Stata M."/>
            <person name="Wang W."/>
            <person name="Stajich J.E."/>
            <person name="White M.M."/>
            <person name="Moncalvo J.M."/>
        </authorList>
    </citation>
    <scope>NUCLEOTIDE SEQUENCE [LARGE SCALE GENOMIC DNA]</scope>
    <source>
        <strain evidence="1 2">SWE-8-4</strain>
    </source>
</reference>
<dbReference type="EMBL" id="MBFR01000676">
    <property type="protein sequence ID" value="PVU86401.1"/>
    <property type="molecule type" value="Genomic_DNA"/>
</dbReference>
<name>A0A2T9Y240_9FUNG</name>
<accession>A0A2T9Y240</accession>
<organism evidence="1 2">
    <name type="scientific">Smittium simulii</name>
    <dbReference type="NCBI Taxonomy" id="133385"/>
    <lineage>
        <taxon>Eukaryota</taxon>
        <taxon>Fungi</taxon>
        <taxon>Fungi incertae sedis</taxon>
        <taxon>Zoopagomycota</taxon>
        <taxon>Kickxellomycotina</taxon>
        <taxon>Harpellomycetes</taxon>
        <taxon>Harpellales</taxon>
        <taxon>Legeriomycetaceae</taxon>
        <taxon>Smittium</taxon>
    </lineage>
</organism>
<protein>
    <submittedName>
        <fullName evidence="1">Uncharacterized protein</fullName>
    </submittedName>
</protein>
<comment type="caution">
    <text evidence="1">The sequence shown here is derived from an EMBL/GenBank/DDBJ whole genome shotgun (WGS) entry which is preliminary data.</text>
</comment>
<evidence type="ECO:0000313" key="2">
    <source>
        <dbReference type="Proteomes" id="UP000245383"/>
    </source>
</evidence>
<gene>
    <name evidence="1" type="ORF">BB561_006715</name>
</gene>